<organism evidence="2 3">
    <name type="scientific">Enterococcus columbae DSM 7374 = ATCC 51263</name>
    <dbReference type="NCBI Taxonomy" id="1121865"/>
    <lineage>
        <taxon>Bacteria</taxon>
        <taxon>Bacillati</taxon>
        <taxon>Bacillota</taxon>
        <taxon>Bacilli</taxon>
        <taxon>Lactobacillales</taxon>
        <taxon>Enterococcaceae</taxon>
        <taxon>Enterococcus</taxon>
    </lineage>
</organism>
<dbReference type="PROSITE" id="PS51819">
    <property type="entry name" value="VOC"/>
    <property type="match status" value="1"/>
</dbReference>
<name>S1N647_9ENTE</name>
<dbReference type="AlphaFoldDB" id="S1N647"/>
<dbReference type="Pfam" id="PF00903">
    <property type="entry name" value="Glyoxalase"/>
    <property type="match status" value="1"/>
</dbReference>
<dbReference type="PANTHER" id="PTHR36437">
    <property type="entry name" value="GLYOXALASE/BLEOMYCIN RESISTANCE PROTEIN/DIOXYGENASE"/>
    <property type="match status" value="1"/>
</dbReference>
<accession>S1N647</accession>
<evidence type="ECO:0000313" key="2">
    <source>
        <dbReference type="EMBL" id="EOW84480.1"/>
    </source>
</evidence>
<dbReference type="PANTHER" id="PTHR36437:SF2">
    <property type="entry name" value="GLYOXALASE_BLEOMYCIN RESISTANCE PROTEIN_DIOXYGENASE"/>
    <property type="match status" value="1"/>
</dbReference>
<dbReference type="InterPro" id="IPR004360">
    <property type="entry name" value="Glyas_Fos-R_dOase_dom"/>
</dbReference>
<dbReference type="EMBL" id="ASWJ01000004">
    <property type="protein sequence ID" value="EOW84480.1"/>
    <property type="molecule type" value="Genomic_DNA"/>
</dbReference>
<dbReference type="STRING" id="1121865.OMW_00378"/>
<keyword evidence="3" id="KW-1185">Reference proteome</keyword>
<evidence type="ECO:0000313" key="3">
    <source>
        <dbReference type="Proteomes" id="UP000014113"/>
    </source>
</evidence>
<dbReference type="eggNOG" id="COG0346">
    <property type="taxonomic scope" value="Bacteria"/>
</dbReference>
<dbReference type="SUPFAM" id="SSF54593">
    <property type="entry name" value="Glyoxalase/Bleomycin resistance protein/Dihydroxybiphenyl dioxygenase"/>
    <property type="match status" value="1"/>
</dbReference>
<dbReference type="InterPro" id="IPR037523">
    <property type="entry name" value="VOC_core"/>
</dbReference>
<evidence type="ECO:0000259" key="1">
    <source>
        <dbReference type="PROSITE" id="PS51819"/>
    </source>
</evidence>
<dbReference type="OrthoDB" id="9803079at2"/>
<dbReference type="Proteomes" id="UP000014113">
    <property type="component" value="Unassembled WGS sequence"/>
</dbReference>
<dbReference type="Gene3D" id="3.10.180.10">
    <property type="entry name" value="2,3-Dihydroxybiphenyl 1,2-Dioxygenase, domain 1"/>
    <property type="match status" value="1"/>
</dbReference>
<sequence>MFTNQAQLVLYVEDVQAAADFWQAIGFTVLSLENMDGSLVAEIAPTADSPLTFTLYDKNFVETHAQNINTSAPQIMFFAENILALYQKMQSLSIQLGELIHLEDRYVFNFVDMDGNYFAVTGQE</sequence>
<feature type="domain" description="VOC" evidence="1">
    <location>
        <begin position="4"/>
        <end position="123"/>
    </location>
</feature>
<gene>
    <name evidence="2" type="ORF">I568_00976</name>
</gene>
<reference evidence="2 3" key="1">
    <citation type="submission" date="2013-03" db="EMBL/GenBank/DDBJ databases">
        <title>The Genome Sequence of Enterococcus columbae ATCC_51263 (PacBio/Illumina hybrid assembly).</title>
        <authorList>
            <consortium name="The Broad Institute Genomics Platform"/>
            <consortium name="The Broad Institute Genome Sequencing Center for Infectious Disease"/>
            <person name="Earl A."/>
            <person name="Russ C."/>
            <person name="Gilmore M."/>
            <person name="Surin D."/>
            <person name="Walker B."/>
            <person name="Young S."/>
            <person name="Zeng Q."/>
            <person name="Gargeya S."/>
            <person name="Fitzgerald M."/>
            <person name="Haas B."/>
            <person name="Abouelleil A."/>
            <person name="Allen A.W."/>
            <person name="Alvarado L."/>
            <person name="Arachchi H.M."/>
            <person name="Berlin A.M."/>
            <person name="Chapman S.B."/>
            <person name="Gainer-Dewar J."/>
            <person name="Goldberg J."/>
            <person name="Griggs A."/>
            <person name="Gujja S."/>
            <person name="Hansen M."/>
            <person name="Howarth C."/>
            <person name="Imamovic A."/>
            <person name="Ireland A."/>
            <person name="Larimer J."/>
            <person name="McCowan C."/>
            <person name="Murphy C."/>
            <person name="Pearson M."/>
            <person name="Poon T.W."/>
            <person name="Priest M."/>
            <person name="Roberts A."/>
            <person name="Saif S."/>
            <person name="Shea T."/>
            <person name="Sisk P."/>
            <person name="Sykes S."/>
            <person name="Wortman J."/>
            <person name="Nusbaum C."/>
            <person name="Birren B."/>
        </authorList>
    </citation>
    <scope>NUCLEOTIDE SEQUENCE [LARGE SCALE GENOMIC DNA]</scope>
    <source>
        <strain evidence="2 3">ATCC 51263</strain>
    </source>
</reference>
<dbReference type="RefSeq" id="WP_016182542.1">
    <property type="nucleotide sequence ID" value="NZ_JXKI01000036.1"/>
</dbReference>
<comment type="caution">
    <text evidence="2">The sequence shown here is derived from an EMBL/GenBank/DDBJ whole genome shotgun (WGS) entry which is preliminary data.</text>
</comment>
<dbReference type="PATRIC" id="fig|1121865.3.peg.372"/>
<proteinExistence type="predicted"/>
<dbReference type="InterPro" id="IPR029068">
    <property type="entry name" value="Glyas_Bleomycin-R_OHBP_Dase"/>
</dbReference>
<protein>
    <recommendedName>
        <fullName evidence="1">VOC domain-containing protein</fullName>
    </recommendedName>
</protein>